<dbReference type="InterPro" id="IPR005119">
    <property type="entry name" value="LysR_subst-bd"/>
</dbReference>
<dbReference type="AlphaFoldDB" id="A0A7W8DXH5"/>
<dbReference type="PANTHER" id="PTHR30346">
    <property type="entry name" value="TRANSCRIPTIONAL DUAL REGULATOR HCAR-RELATED"/>
    <property type="match status" value="1"/>
</dbReference>
<dbReference type="EMBL" id="JACHIH010000002">
    <property type="protein sequence ID" value="MBB5045755.1"/>
    <property type="molecule type" value="Genomic_DNA"/>
</dbReference>
<comment type="similarity">
    <text evidence="2">Belongs to the LysR transcriptional regulatory family.</text>
</comment>
<dbReference type="InterPro" id="IPR036388">
    <property type="entry name" value="WH-like_DNA-bd_sf"/>
</dbReference>
<dbReference type="PROSITE" id="PS50931">
    <property type="entry name" value="HTH_LYSR"/>
    <property type="match status" value="1"/>
</dbReference>
<dbReference type="Pfam" id="PF03466">
    <property type="entry name" value="LysR_substrate"/>
    <property type="match status" value="1"/>
</dbReference>
<gene>
    <name evidence="7" type="ORF">HNR60_000490</name>
</gene>
<proteinExistence type="inferred from homology"/>
<dbReference type="SUPFAM" id="SSF53850">
    <property type="entry name" value="Periplasmic binding protein-like II"/>
    <property type="match status" value="1"/>
</dbReference>
<comment type="caution">
    <text evidence="7">The sequence shown here is derived from an EMBL/GenBank/DDBJ whole genome shotgun (WGS) entry which is preliminary data.</text>
</comment>
<dbReference type="Pfam" id="PF00126">
    <property type="entry name" value="HTH_1"/>
    <property type="match status" value="1"/>
</dbReference>
<evidence type="ECO:0000313" key="7">
    <source>
        <dbReference type="EMBL" id="MBB5045755.1"/>
    </source>
</evidence>
<dbReference type="GO" id="GO:0032993">
    <property type="term" value="C:protein-DNA complex"/>
    <property type="evidence" value="ECO:0007669"/>
    <property type="project" value="TreeGrafter"/>
</dbReference>
<dbReference type="RefSeq" id="WP_184253916.1">
    <property type="nucleotide sequence ID" value="NZ_JACHIH010000002.1"/>
</dbReference>
<dbReference type="Gene3D" id="3.40.190.10">
    <property type="entry name" value="Periplasmic binding protein-like II"/>
    <property type="match status" value="2"/>
</dbReference>
<dbReference type="CDD" id="cd08414">
    <property type="entry name" value="PBP2_LTTR_aromatics_like"/>
    <property type="match status" value="1"/>
</dbReference>
<accession>A0A7W8DXH5</accession>
<dbReference type="InterPro" id="IPR000847">
    <property type="entry name" value="LysR_HTH_N"/>
</dbReference>
<keyword evidence="5" id="KW-0804">Transcription</keyword>
<evidence type="ECO:0000256" key="3">
    <source>
        <dbReference type="ARBA" id="ARBA00023015"/>
    </source>
</evidence>
<dbReference type="Gene3D" id="1.10.10.10">
    <property type="entry name" value="Winged helix-like DNA-binding domain superfamily/Winged helix DNA-binding domain"/>
    <property type="match status" value="1"/>
</dbReference>
<keyword evidence="4 7" id="KW-0238">DNA-binding</keyword>
<dbReference type="GO" id="GO:0003700">
    <property type="term" value="F:DNA-binding transcription factor activity"/>
    <property type="evidence" value="ECO:0007669"/>
    <property type="project" value="InterPro"/>
</dbReference>
<evidence type="ECO:0000313" key="8">
    <source>
        <dbReference type="Proteomes" id="UP000542353"/>
    </source>
</evidence>
<evidence type="ECO:0000256" key="4">
    <source>
        <dbReference type="ARBA" id="ARBA00023125"/>
    </source>
</evidence>
<feature type="domain" description="HTH lysR-type" evidence="6">
    <location>
        <begin position="3"/>
        <end position="60"/>
    </location>
</feature>
<reference evidence="7 8" key="1">
    <citation type="submission" date="2020-08" db="EMBL/GenBank/DDBJ databases">
        <title>Genomic Encyclopedia of Type Strains, Phase IV (KMG-IV): sequencing the most valuable type-strain genomes for metagenomic binning, comparative biology and taxonomic classification.</title>
        <authorList>
            <person name="Goeker M."/>
        </authorList>
    </citation>
    <scope>NUCLEOTIDE SEQUENCE [LARGE SCALE GENOMIC DNA]</scope>
    <source>
        <strain evidence="7 8">DSM 12706</strain>
    </source>
</reference>
<dbReference type="GO" id="GO:0003677">
    <property type="term" value="F:DNA binding"/>
    <property type="evidence" value="ECO:0007669"/>
    <property type="project" value="UniProtKB-KW"/>
</dbReference>
<keyword evidence="3" id="KW-0805">Transcription regulation</keyword>
<dbReference type="PRINTS" id="PR00039">
    <property type="entry name" value="HTHLYSR"/>
</dbReference>
<evidence type="ECO:0000256" key="5">
    <source>
        <dbReference type="ARBA" id="ARBA00023163"/>
    </source>
</evidence>
<evidence type="ECO:0000256" key="2">
    <source>
        <dbReference type="ARBA" id="ARBA00009437"/>
    </source>
</evidence>
<organism evidence="7 8">
    <name type="scientific">Rhodopseudomonas rhenobacensis</name>
    <dbReference type="NCBI Taxonomy" id="87461"/>
    <lineage>
        <taxon>Bacteria</taxon>
        <taxon>Pseudomonadati</taxon>
        <taxon>Pseudomonadota</taxon>
        <taxon>Alphaproteobacteria</taxon>
        <taxon>Hyphomicrobiales</taxon>
        <taxon>Nitrobacteraceae</taxon>
        <taxon>Rhodopseudomonas</taxon>
    </lineage>
</organism>
<dbReference type="InterPro" id="IPR036390">
    <property type="entry name" value="WH_DNA-bd_sf"/>
</dbReference>
<evidence type="ECO:0000256" key="1">
    <source>
        <dbReference type="ARBA" id="ARBA00003502"/>
    </source>
</evidence>
<dbReference type="FunFam" id="1.10.10.10:FF:000001">
    <property type="entry name" value="LysR family transcriptional regulator"/>
    <property type="match status" value="1"/>
</dbReference>
<dbReference type="Proteomes" id="UP000542353">
    <property type="component" value="Unassembled WGS sequence"/>
</dbReference>
<dbReference type="SUPFAM" id="SSF46785">
    <property type="entry name" value="Winged helix' DNA-binding domain"/>
    <property type="match status" value="1"/>
</dbReference>
<dbReference type="PANTHER" id="PTHR30346:SF0">
    <property type="entry name" value="HCA OPERON TRANSCRIPTIONAL ACTIVATOR HCAR"/>
    <property type="match status" value="1"/>
</dbReference>
<keyword evidence="8" id="KW-1185">Reference proteome</keyword>
<sequence length="297" mass="32339">MAIELHHMRQFATLAEELHFGRAAARLNMAQPPLSQSIKRLEASLGFALFARTQRRVELTPAGQVFLAEARRTLQQADEAVRLARRAASEDLAELSVTFTSAALYRVLPAALRGLRDRLPSVEIRLDERPTDAQLAGLQDGSVDVGFVTPPLKSVAGLEVEVISRDRFALAVPISSPFARRDAVALQELAREAFVLFPHVQGPALHGRLMSACRQAGFVPRVRQEARQMHTILSLVAAELGVSLVPEGARSMCVDGVAMVPLAGFPADLTWDLSVAWKSKGAGRPLRAFIDIVRSLS</sequence>
<comment type="function">
    <text evidence="1">NodD regulates the expression of the nodABCFE genes which encode other nodulation proteins. NodD is also a negative regulator of its own expression. Binds flavonoids as inducers.</text>
</comment>
<name>A0A7W8DXH5_9BRAD</name>
<evidence type="ECO:0000259" key="6">
    <source>
        <dbReference type="PROSITE" id="PS50931"/>
    </source>
</evidence>
<protein>
    <submittedName>
        <fullName evidence="7">DNA-binding transcriptional LysR family regulator</fullName>
    </submittedName>
</protein>